<gene>
    <name evidence="2" type="ORF">BPA01_07940</name>
</gene>
<organism evidence="2 3">
    <name type="scientific">Brevibacillus parabrevis</name>
    <dbReference type="NCBI Taxonomy" id="54914"/>
    <lineage>
        <taxon>Bacteria</taxon>
        <taxon>Bacillati</taxon>
        <taxon>Bacillota</taxon>
        <taxon>Bacilli</taxon>
        <taxon>Bacillales</taxon>
        <taxon>Paenibacillaceae</taxon>
        <taxon>Brevibacillus</taxon>
    </lineage>
</organism>
<dbReference type="AlphaFoldDB" id="A0A4Y3PCK5"/>
<dbReference type="EMBL" id="BJMH01000003">
    <property type="protein sequence ID" value="GEB31214.1"/>
    <property type="molecule type" value="Genomic_DNA"/>
</dbReference>
<reference evidence="2 3" key="1">
    <citation type="submission" date="2019-06" db="EMBL/GenBank/DDBJ databases">
        <title>Whole genome shotgun sequence of Brevibacillus parabrevis NBRC 12334.</title>
        <authorList>
            <person name="Hosoyama A."/>
            <person name="Uohara A."/>
            <person name="Ohji S."/>
            <person name="Ichikawa N."/>
        </authorList>
    </citation>
    <scope>NUCLEOTIDE SEQUENCE [LARGE SCALE GENOMIC DNA]</scope>
    <source>
        <strain evidence="2 3">NBRC 12334</strain>
    </source>
</reference>
<sequence length="61" mass="6607">MLIHSGTFPVMMLGCAPANSKSPANRMSSSGRKRAESQGLCPFPSERRTAERLLPCNVIES</sequence>
<name>A0A4Y3PCK5_BREPA</name>
<dbReference type="Proteomes" id="UP000316882">
    <property type="component" value="Unassembled WGS sequence"/>
</dbReference>
<protein>
    <submittedName>
        <fullName evidence="2">Uncharacterized protein</fullName>
    </submittedName>
</protein>
<evidence type="ECO:0000256" key="1">
    <source>
        <dbReference type="SAM" id="MobiDB-lite"/>
    </source>
</evidence>
<evidence type="ECO:0000313" key="3">
    <source>
        <dbReference type="Proteomes" id="UP000316882"/>
    </source>
</evidence>
<comment type="caution">
    <text evidence="2">The sequence shown here is derived from an EMBL/GenBank/DDBJ whole genome shotgun (WGS) entry which is preliminary data.</text>
</comment>
<feature type="compositionally biased region" description="Polar residues" evidence="1">
    <location>
        <begin position="19"/>
        <end position="30"/>
    </location>
</feature>
<evidence type="ECO:0000313" key="2">
    <source>
        <dbReference type="EMBL" id="GEB31214.1"/>
    </source>
</evidence>
<accession>A0A4Y3PCK5</accession>
<keyword evidence="3" id="KW-1185">Reference proteome</keyword>
<proteinExistence type="predicted"/>
<feature type="region of interest" description="Disordered" evidence="1">
    <location>
        <begin position="19"/>
        <end position="44"/>
    </location>
</feature>